<keyword evidence="4" id="KW-1185">Reference proteome</keyword>
<evidence type="ECO:0008006" key="5">
    <source>
        <dbReference type="Google" id="ProtNLM"/>
    </source>
</evidence>
<evidence type="ECO:0000313" key="3">
    <source>
        <dbReference type="EMBL" id="EOA89994.1"/>
    </source>
</evidence>
<dbReference type="HOGENOM" id="CLU_152724_0_0_1"/>
<dbReference type="OrthoDB" id="3796976at2759"/>
<name>R0KLI1_EXST2</name>
<keyword evidence="1" id="KW-0175">Coiled coil</keyword>
<feature type="coiled-coil region" evidence="1">
    <location>
        <begin position="82"/>
        <end position="116"/>
    </location>
</feature>
<proteinExistence type="predicted"/>
<dbReference type="Proteomes" id="UP000016935">
    <property type="component" value="Unassembled WGS sequence"/>
</dbReference>
<dbReference type="AlphaFoldDB" id="R0KLI1"/>
<feature type="non-terminal residue" evidence="3">
    <location>
        <position position="155"/>
    </location>
</feature>
<evidence type="ECO:0000256" key="1">
    <source>
        <dbReference type="SAM" id="Coils"/>
    </source>
</evidence>
<evidence type="ECO:0000313" key="4">
    <source>
        <dbReference type="Proteomes" id="UP000016935"/>
    </source>
</evidence>
<sequence>MPKVPSSARDTVLTSTQRRQAQSDRVRRQGKEMTFRCKRCEKKNLRCFVDTASGQCASCIAVKAECSLFVTKEEWEKVEAEKRQKRIDIARLRSQRAQLDAQLSQRELELLEIEAQERSFADRDHALLNLQNRKKEEAEGSSAPGMEFPATEPSL</sequence>
<dbReference type="RefSeq" id="XP_008021942.1">
    <property type="nucleotide sequence ID" value="XM_008023751.1"/>
</dbReference>
<reference evidence="3 4" key="2">
    <citation type="journal article" date="2013" name="PLoS Genet.">
        <title>Comparative genome structure, secondary metabolite, and effector coding capacity across Cochliobolus pathogens.</title>
        <authorList>
            <person name="Condon B.J."/>
            <person name="Leng Y."/>
            <person name="Wu D."/>
            <person name="Bushley K.E."/>
            <person name="Ohm R.A."/>
            <person name="Otillar R."/>
            <person name="Martin J."/>
            <person name="Schackwitz W."/>
            <person name="Grimwood J."/>
            <person name="MohdZainudin N."/>
            <person name="Xue C."/>
            <person name="Wang R."/>
            <person name="Manning V.A."/>
            <person name="Dhillon B."/>
            <person name="Tu Z.J."/>
            <person name="Steffenson B.J."/>
            <person name="Salamov A."/>
            <person name="Sun H."/>
            <person name="Lowry S."/>
            <person name="LaButti K."/>
            <person name="Han J."/>
            <person name="Copeland A."/>
            <person name="Lindquist E."/>
            <person name="Barry K."/>
            <person name="Schmutz J."/>
            <person name="Baker S.E."/>
            <person name="Ciuffetti L.M."/>
            <person name="Grigoriev I.V."/>
            <person name="Zhong S."/>
            <person name="Turgeon B.G."/>
        </authorList>
    </citation>
    <scope>NUCLEOTIDE SEQUENCE [LARGE SCALE GENOMIC DNA]</scope>
    <source>
        <strain evidence="4">28A</strain>
    </source>
</reference>
<organism evidence="3 4">
    <name type="scientific">Exserohilum turcicum (strain 28A)</name>
    <name type="common">Northern leaf blight fungus</name>
    <name type="synonym">Setosphaeria turcica</name>
    <dbReference type="NCBI Taxonomy" id="671987"/>
    <lineage>
        <taxon>Eukaryota</taxon>
        <taxon>Fungi</taxon>
        <taxon>Dikarya</taxon>
        <taxon>Ascomycota</taxon>
        <taxon>Pezizomycotina</taxon>
        <taxon>Dothideomycetes</taxon>
        <taxon>Pleosporomycetidae</taxon>
        <taxon>Pleosporales</taxon>
        <taxon>Pleosporineae</taxon>
        <taxon>Pleosporaceae</taxon>
        <taxon>Exserohilum</taxon>
    </lineage>
</organism>
<dbReference type="GeneID" id="19405327"/>
<gene>
    <name evidence="3" type="ORF">SETTUDRAFT_66580</name>
</gene>
<evidence type="ECO:0000256" key="2">
    <source>
        <dbReference type="SAM" id="MobiDB-lite"/>
    </source>
</evidence>
<protein>
    <recommendedName>
        <fullName evidence="5">Zn(2)-C6 fungal-type domain-containing protein</fullName>
    </recommendedName>
</protein>
<reference evidence="3 4" key="1">
    <citation type="journal article" date="2012" name="PLoS Pathog.">
        <title>Diverse lifestyles and strategies of plant pathogenesis encoded in the genomes of eighteen Dothideomycetes fungi.</title>
        <authorList>
            <person name="Ohm R.A."/>
            <person name="Feau N."/>
            <person name="Henrissat B."/>
            <person name="Schoch C.L."/>
            <person name="Horwitz B.A."/>
            <person name="Barry K.W."/>
            <person name="Condon B.J."/>
            <person name="Copeland A.C."/>
            <person name="Dhillon B."/>
            <person name="Glaser F."/>
            <person name="Hesse C.N."/>
            <person name="Kosti I."/>
            <person name="LaButti K."/>
            <person name="Lindquist E.A."/>
            <person name="Lucas S."/>
            <person name="Salamov A.A."/>
            <person name="Bradshaw R.E."/>
            <person name="Ciuffetti L."/>
            <person name="Hamelin R.C."/>
            <person name="Kema G.H.J."/>
            <person name="Lawrence C."/>
            <person name="Scott J.A."/>
            <person name="Spatafora J.W."/>
            <person name="Turgeon B.G."/>
            <person name="de Wit P.J.G.M."/>
            <person name="Zhong S."/>
            <person name="Goodwin S.B."/>
            <person name="Grigoriev I.V."/>
        </authorList>
    </citation>
    <scope>NUCLEOTIDE SEQUENCE [LARGE SCALE GENOMIC DNA]</scope>
    <source>
        <strain evidence="4">28A</strain>
    </source>
</reference>
<feature type="compositionally biased region" description="Polar residues" evidence="2">
    <location>
        <begin position="8"/>
        <end position="20"/>
    </location>
</feature>
<dbReference type="EMBL" id="KB908493">
    <property type="protein sequence ID" value="EOA89994.1"/>
    <property type="molecule type" value="Genomic_DNA"/>
</dbReference>
<feature type="region of interest" description="Disordered" evidence="2">
    <location>
        <begin position="1"/>
        <end position="27"/>
    </location>
</feature>
<feature type="region of interest" description="Disordered" evidence="2">
    <location>
        <begin position="131"/>
        <end position="155"/>
    </location>
</feature>
<accession>R0KLI1</accession>